<protein>
    <submittedName>
        <fullName evidence="1">Uncharacterized protein</fullName>
    </submittedName>
</protein>
<organism evidence="1 2">
    <name type="scientific">Bacillus carboniphilus</name>
    <dbReference type="NCBI Taxonomy" id="86663"/>
    <lineage>
        <taxon>Bacteria</taxon>
        <taxon>Bacillati</taxon>
        <taxon>Bacillota</taxon>
        <taxon>Bacilli</taxon>
        <taxon>Bacillales</taxon>
        <taxon>Bacillaceae</taxon>
        <taxon>Bacillus</taxon>
    </lineage>
</organism>
<keyword evidence="2" id="KW-1185">Reference proteome</keyword>
<proteinExistence type="predicted"/>
<dbReference type="Proteomes" id="UP001500782">
    <property type="component" value="Unassembled WGS sequence"/>
</dbReference>
<reference evidence="2" key="1">
    <citation type="journal article" date="2019" name="Int. J. Syst. Evol. Microbiol.">
        <title>The Global Catalogue of Microorganisms (GCM) 10K type strain sequencing project: providing services to taxonomists for standard genome sequencing and annotation.</title>
        <authorList>
            <consortium name="The Broad Institute Genomics Platform"/>
            <consortium name="The Broad Institute Genome Sequencing Center for Infectious Disease"/>
            <person name="Wu L."/>
            <person name="Ma J."/>
        </authorList>
    </citation>
    <scope>NUCLEOTIDE SEQUENCE [LARGE SCALE GENOMIC DNA]</scope>
    <source>
        <strain evidence="2">JCM 9731</strain>
    </source>
</reference>
<comment type="caution">
    <text evidence="1">The sequence shown here is derived from an EMBL/GenBank/DDBJ whole genome shotgun (WGS) entry which is preliminary data.</text>
</comment>
<gene>
    <name evidence="1" type="ORF">GCM10008967_30070</name>
</gene>
<dbReference type="RefSeq" id="WP_343800525.1">
    <property type="nucleotide sequence ID" value="NZ_BAAADJ010000053.1"/>
</dbReference>
<dbReference type="EMBL" id="BAAADJ010000053">
    <property type="protein sequence ID" value="GAA0337794.1"/>
    <property type="molecule type" value="Genomic_DNA"/>
</dbReference>
<sequence>MIELLKGKFVKPDVSLIRTPYFYFQYPHEPRKLEMLADLIIKYQEIIADLRYYESYSTFSQRERLLFNELGIKVAKLEIDTNYINYKDIQNNELMTNSQENTKKK</sequence>
<accession>A0ABP3G845</accession>
<evidence type="ECO:0000313" key="1">
    <source>
        <dbReference type="EMBL" id="GAA0337794.1"/>
    </source>
</evidence>
<name>A0ABP3G845_9BACI</name>
<evidence type="ECO:0000313" key="2">
    <source>
        <dbReference type="Proteomes" id="UP001500782"/>
    </source>
</evidence>